<dbReference type="Pfam" id="PF16180">
    <property type="entry name" value="RelB_leu_zip"/>
    <property type="match status" value="1"/>
</dbReference>
<organism evidence="3 4">
    <name type="scientific">Ailuropoda melanoleuca</name>
    <name type="common">Giant panda</name>
    <dbReference type="NCBI Taxonomy" id="9646"/>
    <lineage>
        <taxon>Eukaryota</taxon>
        <taxon>Metazoa</taxon>
        <taxon>Chordata</taxon>
        <taxon>Craniata</taxon>
        <taxon>Vertebrata</taxon>
        <taxon>Euteleostomi</taxon>
        <taxon>Mammalia</taxon>
        <taxon>Eutheria</taxon>
        <taxon>Laurasiatheria</taxon>
        <taxon>Carnivora</taxon>
        <taxon>Caniformia</taxon>
        <taxon>Ursidae</taxon>
        <taxon>Ailuropoda</taxon>
    </lineage>
</organism>
<dbReference type="GeneTree" id="ENSGT00950000186185"/>
<name>A0A7N5JXN0_AILME</name>
<evidence type="ECO:0000313" key="4">
    <source>
        <dbReference type="Proteomes" id="UP000008912"/>
    </source>
</evidence>
<proteinExistence type="predicted"/>
<dbReference type="InterPro" id="IPR032399">
    <property type="entry name" value="RelB_leu_zip"/>
</dbReference>
<sequence length="99" mass="9586">MLRGGAHSSVCTLGAGSSAADVPTLSYRALEPSAAPELGALGSADLSSLSLAVSRTTGEQPSTVPAHPRAQDGGGGNPVEAALGTPLSGVSPRSTSAFL</sequence>
<dbReference type="InParanoid" id="A0A7N5JXN0"/>
<feature type="domain" description="RelB leucine zipper" evidence="2">
    <location>
        <begin position="27"/>
        <end position="57"/>
    </location>
</feature>
<dbReference type="AlphaFoldDB" id="A0A7N5JXN0"/>
<evidence type="ECO:0000313" key="3">
    <source>
        <dbReference type="Ensembl" id="ENSAMEP00000031971.1"/>
    </source>
</evidence>
<reference evidence="3 4" key="1">
    <citation type="journal article" date="2010" name="Nature">
        <title>The sequence and de novo assembly of the giant panda genome.</title>
        <authorList>
            <person name="Li R."/>
            <person name="Fan W."/>
            <person name="Tian G."/>
            <person name="Zhu H."/>
            <person name="He L."/>
            <person name="Cai J."/>
            <person name="Huang Q."/>
            <person name="Cai Q."/>
            <person name="Li B."/>
            <person name="Bai Y."/>
            <person name="Zhang Z."/>
            <person name="Zhang Y."/>
            <person name="Wang W."/>
            <person name="Li J."/>
            <person name="Wei F."/>
            <person name="Li H."/>
            <person name="Jian M."/>
            <person name="Li J."/>
            <person name="Zhang Z."/>
            <person name="Nielsen R."/>
            <person name="Li D."/>
            <person name="Gu W."/>
            <person name="Yang Z."/>
            <person name="Xuan Z."/>
            <person name="Ryder O.A."/>
            <person name="Leung F.C."/>
            <person name="Zhou Y."/>
            <person name="Cao J."/>
            <person name="Sun X."/>
            <person name="Fu Y."/>
            <person name="Fang X."/>
            <person name="Guo X."/>
            <person name="Wang B."/>
            <person name="Hou R."/>
            <person name="Shen F."/>
            <person name="Mu B."/>
            <person name="Ni P."/>
            <person name="Lin R."/>
            <person name="Qian W."/>
            <person name="Wang G."/>
            <person name="Yu C."/>
            <person name="Nie W."/>
            <person name="Wang J."/>
            <person name="Wu Z."/>
            <person name="Liang H."/>
            <person name="Min J."/>
            <person name="Wu Q."/>
            <person name="Cheng S."/>
            <person name="Ruan J."/>
            <person name="Wang M."/>
            <person name="Shi Z."/>
            <person name="Wen M."/>
            <person name="Liu B."/>
            <person name="Ren X."/>
            <person name="Zheng H."/>
            <person name="Dong D."/>
            <person name="Cook K."/>
            <person name="Shan G."/>
            <person name="Zhang H."/>
            <person name="Kosiol C."/>
            <person name="Xie X."/>
            <person name="Lu Z."/>
            <person name="Zheng H."/>
            <person name="Li Y."/>
            <person name="Steiner C.C."/>
            <person name="Lam T.T."/>
            <person name="Lin S."/>
            <person name="Zhang Q."/>
            <person name="Li G."/>
            <person name="Tian J."/>
            <person name="Gong T."/>
            <person name="Liu H."/>
            <person name="Zhang D."/>
            <person name="Fang L."/>
            <person name="Ye C."/>
            <person name="Zhang J."/>
            <person name="Hu W."/>
            <person name="Xu A."/>
            <person name="Ren Y."/>
            <person name="Zhang G."/>
            <person name="Bruford M.W."/>
            <person name="Li Q."/>
            <person name="Ma L."/>
            <person name="Guo Y."/>
            <person name="An N."/>
            <person name="Hu Y."/>
            <person name="Zheng Y."/>
            <person name="Shi Y."/>
            <person name="Li Z."/>
            <person name="Liu Q."/>
            <person name="Chen Y."/>
            <person name="Zhao J."/>
            <person name="Qu N."/>
            <person name="Zhao S."/>
            <person name="Tian F."/>
            <person name="Wang X."/>
            <person name="Wang H."/>
            <person name="Xu L."/>
            <person name="Liu X."/>
            <person name="Vinar T."/>
            <person name="Wang Y."/>
            <person name="Lam T.W."/>
            <person name="Yiu S.M."/>
            <person name="Liu S."/>
            <person name="Zhang H."/>
            <person name="Li D."/>
            <person name="Huang Y."/>
            <person name="Wang X."/>
            <person name="Yang G."/>
            <person name="Jiang Z."/>
            <person name="Wang J."/>
            <person name="Qin N."/>
            <person name="Li L."/>
            <person name="Li J."/>
            <person name="Bolund L."/>
            <person name="Kristiansen K."/>
            <person name="Wong G.K."/>
            <person name="Olson M."/>
            <person name="Zhang X."/>
            <person name="Li S."/>
            <person name="Yang H."/>
            <person name="Wang J."/>
            <person name="Wang J."/>
        </authorList>
    </citation>
    <scope>NUCLEOTIDE SEQUENCE [LARGE SCALE GENOMIC DNA]</scope>
</reference>
<protein>
    <recommendedName>
        <fullName evidence="2">RelB leucine zipper domain-containing protein</fullName>
    </recommendedName>
</protein>
<evidence type="ECO:0000256" key="1">
    <source>
        <dbReference type="SAM" id="MobiDB-lite"/>
    </source>
</evidence>
<reference evidence="3" key="3">
    <citation type="submission" date="2025-09" db="UniProtKB">
        <authorList>
            <consortium name="Ensembl"/>
        </authorList>
    </citation>
    <scope>IDENTIFICATION</scope>
</reference>
<evidence type="ECO:0000259" key="2">
    <source>
        <dbReference type="Pfam" id="PF16180"/>
    </source>
</evidence>
<dbReference type="Ensembl" id="ENSAMET00000032166.1">
    <property type="protein sequence ID" value="ENSAMEP00000031971.1"/>
    <property type="gene ID" value="ENSAMEG00000025797.1"/>
</dbReference>
<feature type="region of interest" description="Disordered" evidence="1">
    <location>
        <begin position="52"/>
        <end position="99"/>
    </location>
</feature>
<keyword evidence="4" id="KW-1185">Reference proteome</keyword>
<reference evidence="3" key="2">
    <citation type="submission" date="2025-08" db="UniProtKB">
        <authorList>
            <consortium name="Ensembl"/>
        </authorList>
    </citation>
    <scope>IDENTIFICATION</scope>
</reference>
<dbReference type="Proteomes" id="UP000008912">
    <property type="component" value="Unassembled WGS sequence"/>
</dbReference>
<accession>A0A7N5JXN0</accession>